<dbReference type="EMBL" id="LAZR01003933">
    <property type="protein sequence ID" value="KKN13316.1"/>
    <property type="molecule type" value="Genomic_DNA"/>
</dbReference>
<dbReference type="AlphaFoldDB" id="A0A0F9QJK3"/>
<evidence type="ECO:0000313" key="1">
    <source>
        <dbReference type="EMBL" id="KKN13316.1"/>
    </source>
</evidence>
<gene>
    <name evidence="1" type="ORF">LCGC14_1007490</name>
</gene>
<reference evidence="1" key="1">
    <citation type="journal article" date="2015" name="Nature">
        <title>Complex archaea that bridge the gap between prokaryotes and eukaryotes.</title>
        <authorList>
            <person name="Spang A."/>
            <person name="Saw J.H."/>
            <person name="Jorgensen S.L."/>
            <person name="Zaremba-Niedzwiedzka K."/>
            <person name="Martijn J."/>
            <person name="Lind A.E."/>
            <person name="van Eijk R."/>
            <person name="Schleper C."/>
            <person name="Guy L."/>
            <person name="Ettema T.J."/>
        </authorList>
    </citation>
    <scope>NUCLEOTIDE SEQUENCE</scope>
</reference>
<organism evidence="1">
    <name type="scientific">marine sediment metagenome</name>
    <dbReference type="NCBI Taxonomy" id="412755"/>
    <lineage>
        <taxon>unclassified sequences</taxon>
        <taxon>metagenomes</taxon>
        <taxon>ecological metagenomes</taxon>
    </lineage>
</organism>
<sequence>MAKVKCNHCKTKFIYKTVSRHKKVDFDEVRLTIKMDISGIDGKYYCKGCRQSFAIHLIDKVFIIERARLIGMIFPEEKPNWRDVKYKDKSTIINLLEKLRLIKKVKK</sequence>
<accession>A0A0F9QJK3</accession>
<name>A0A0F9QJK3_9ZZZZ</name>
<protein>
    <submittedName>
        <fullName evidence="1">Uncharacterized protein</fullName>
    </submittedName>
</protein>
<proteinExistence type="predicted"/>
<comment type="caution">
    <text evidence="1">The sequence shown here is derived from an EMBL/GenBank/DDBJ whole genome shotgun (WGS) entry which is preliminary data.</text>
</comment>